<dbReference type="Gene3D" id="1.10.3730.20">
    <property type="match status" value="1"/>
</dbReference>
<dbReference type="KEGG" id="bgm:CAL15_07485"/>
<feature type="region of interest" description="Disordered" evidence="1">
    <location>
        <begin position="291"/>
        <end position="323"/>
    </location>
</feature>
<dbReference type="RefSeq" id="WP_086078001.1">
    <property type="nucleotide sequence ID" value="NZ_CP021111.1"/>
</dbReference>
<sequence length="323" mass="33475">MSASLQERTGLMQMAAAMTLSGTLGYFVLESGQSPWNIVFLRCVFGALGLLAYCAARGLLRPGLFTARTLGLALLAGAALVFNWVLLFSAYRLASISLSTAVYNMQPFILIGLGAAFLGERPTRGKLAWTAVAFGGLLLVLRVSPARLGDGQDYLVGLALALGAGALYAVTAILVKRLTGVPPQVLALVQVALGAVLLLPLADLHALPQAPAQWGSVVALGLVHTSLMYILLYSALQKLPTSSAAPLSFIYPVVAMLLDYVVYGQRLAAVQWLGVALIFVAVAGVSLRRTPTGGTPGATATAGRAHGVSRAANPVNPAPRAGA</sequence>
<feature type="transmembrane region" description="Helical" evidence="2">
    <location>
        <begin position="269"/>
        <end position="287"/>
    </location>
</feature>
<evidence type="ECO:0000256" key="1">
    <source>
        <dbReference type="SAM" id="MobiDB-lite"/>
    </source>
</evidence>
<keyword evidence="2" id="KW-0472">Membrane</keyword>
<evidence type="ECO:0000256" key="2">
    <source>
        <dbReference type="SAM" id="Phobius"/>
    </source>
</evidence>
<dbReference type="Proteomes" id="UP000194161">
    <property type="component" value="Chromosome"/>
</dbReference>
<feature type="domain" description="EamA" evidence="3">
    <location>
        <begin position="14"/>
        <end position="141"/>
    </location>
</feature>
<feature type="transmembrane region" description="Helical" evidence="2">
    <location>
        <begin position="12"/>
        <end position="29"/>
    </location>
</feature>
<dbReference type="InterPro" id="IPR037185">
    <property type="entry name" value="EmrE-like"/>
</dbReference>
<evidence type="ECO:0000313" key="5">
    <source>
        <dbReference type="Proteomes" id="UP000194161"/>
    </source>
</evidence>
<evidence type="ECO:0000313" key="4">
    <source>
        <dbReference type="EMBL" id="ARP94235.1"/>
    </source>
</evidence>
<keyword evidence="2" id="KW-1133">Transmembrane helix</keyword>
<organism evidence="4 5">
    <name type="scientific">Bordetella genomosp. 13</name>
    <dbReference type="NCBI Taxonomy" id="463040"/>
    <lineage>
        <taxon>Bacteria</taxon>
        <taxon>Pseudomonadati</taxon>
        <taxon>Pseudomonadota</taxon>
        <taxon>Betaproteobacteria</taxon>
        <taxon>Burkholderiales</taxon>
        <taxon>Alcaligenaceae</taxon>
        <taxon>Bordetella</taxon>
    </lineage>
</organism>
<keyword evidence="5" id="KW-1185">Reference proteome</keyword>
<gene>
    <name evidence="4" type="ORF">CAL15_07485</name>
</gene>
<dbReference type="OrthoDB" id="9814238at2"/>
<feature type="transmembrane region" description="Helical" evidence="2">
    <location>
        <begin position="154"/>
        <end position="173"/>
    </location>
</feature>
<dbReference type="PANTHER" id="PTHR22911:SF102">
    <property type="entry name" value="MEMBRANE PROTEIN"/>
    <property type="match status" value="1"/>
</dbReference>
<feature type="transmembrane region" description="Helical" evidence="2">
    <location>
        <begin position="127"/>
        <end position="148"/>
    </location>
</feature>
<dbReference type="GO" id="GO:0016020">
    <property type="term" value="C:membrane"/>
    <property type="evidence" value="ECO:0007669"/>
    <property type="project" value="InterPro"/>
</dbReference>
<name>A0A1W6ZAG2_9BORD</name>
<keyword evidence="2" id="KW-0812">Transmembrane</keyword>
<feature type="transmembrane region" description="Helical" evidence="2">
    <location>
        <begin position="214"/>
        <end position="232"/>
    </location>
</feature>
<feature type="transmembrane region" description="Helical" evidence="2">
    <location>
        <begin position="100"/>
        <end position="118"/>
    </location>
</feature>
<dbReference type="SUPFAM" id="SSF103481">
    <property type="entry name" value="Multidrug resistance efflux transporter EmrE"/>
    <property type="match status" value="2"/>
</dbReference>
<dbReference type="STRING" id="463040.CAL15_07485"/>
<dbReference type="EMBL" id="CP021111">
    <property type="protein sequence ID" value="ARP94235.1"/>
    <property type="molecule type" value="Genomic_DNA"/>
</dbReference>
<feature type="transmembrane region" description="Helical" evidence="2">
    <location>
        <begin position="72"/>
        <end position="94"/>
    </location>
</feature>
<feature type="transmembrane region" description="Helical" evidence="2">
    <location>
        <begin position="35"/>
        <end position="60"/>
    </location>
</feature>
<reference evidence="4 5" key="1">
    <citation type="submission" date="2017-05" db="EMBL/GenBank/DDBJ databases">
        <title>Complete and WGS of Bordetella genogroups.</title>
        <authorList>
            <person name="Spilker T."/>
            <person name="LiPuma J."/>
        </authorList>
    </citation>
    <scope>NUCLEOTIDE SEQUENCE [LARGE SCALE GENOMIC DNA]</scope>
    <source>
        <strain evidence="4 5">AU7206</strain>
    </source>
</reference>
<evidence type="ECO:0000259" key="3">
    <source>
        <dbReference type="Pfam" id="PF00892"/>
    </source>
</evidence>
<feature type="domain" description="EamA" evidence="3">
    <location>
        <begin position="156"/>
        <end position="286"/>
    </location>
</feature>
<accession>A0A1W6ZAG2</accession>
<dbReference type="Pfam" id="PF00892">
    <property type="entry name" value="EamA"/>
    <property type="match status" value="2"/>
</dbReference>
<feature type="transmembrane region" description="Helical" evidence="2">
    <location>
        <begin position="185"/>
        <end position="202"/>
    </location>
</feature>
<dbReference type="PANTHER" id="PTHR22911">
    <property type="entry name" value="ACYL-MALONYL CONDENSING ENZYME-RELATED"/>
    <property type="match status" value="1"/>
</dbReference>
<protein>
    <submittedName>
        <fullName evidence="4">EamA family transporter</fullName>
    </submittedName>
</protein>
<dbReference type="AlphaFoldDB" id="A0A1W6ZAG2"/>
<dbReference type="InterPro" id="IPR000620">
    <property type="entry name" value="EamA_dom"/>
</dbReference>
<proteinExistence type="predicted"/>